<evidence type="ECO:0000259" key="6">
    <source>
        <dbReference type="PROSITE" id="PS51036"/>
    </source>
</evidence>
<evidence type="ECO:0000256" key="5">
    <source>
        <dbReference type="SAM" id="MobiDB-lite"/>
    </source>
</evidence>
<evidence type="ECO:0000256" key="3">
    <source>
        <dbReference type="ARBA" id="ARBA00022833"/>
    </source>
</evidence>
<dbReference type="SUPFAM" id="SSF118310">
    <property type="entry name" value="AN1-like Zinc finger"/>
    <property type="match status" value="1"/>
</dbReference>
<evidence type="ECO:0000313" key="8">
    <source>
        <dbReference type="Proteomes" id="UP000050795"/>
    </source>
</evidence>
<dbReference type="PANTHER" id="PTHR10634:SF149">
    <property type="entry name" value="AN1-TYPE DOMAIN-CONTAINING PROTEIN-RELATED"/>
    <property type="match status" value="1"/>
</dbReference>
<feature type="compositionally biased region" description="Polar residues" evidence="5">
    <location>
        <begin position="136"/>
        <end position="153"/>
    </location>
</feature>
<dbReference type="FunFam" id="4.10.1110.10:FF:000001">
    <property type="entry name" value="Zinc finger AN1-type containing 6"/>
    <property type="match status" value="1"/>
</dbReference>
<evidence type="ECO:0000313" key="9">
    <source>
        <dbReference type="WBParaSite" id="TREG1_133200.1"/>
    </source>
</evidence>
<dbReference type="PANTHER" id="PTHR10634">
    <property type="entry name" value="AN1-TYPE ZINC FINGER PROTEIN"/>
    <property type="match status" value="1"/>
</dbReference>
<evidence type="ECO:0000259" key="7">
    <source>
        <dbReference type="PROSITE" id="PS51039"/>
    </source>
</evidence>
<dbReference type="Gene3D" id="4.10.1110.10">
    <property type="entry name" value="AN1-like Zinc finger"/>
    <property type="match status" value="1"/>
</dbReference>
<evidence type="ECO:0000256" key="1">
    <source>
        <dbReference type="ARBA" id="ARBA00022723"/>
    </source>
</evidence>
<dbReference type="GO" id="GO:0003677">
    <property type="term" value="F:DNA binding"/>
    <property type="evidence" value="ECO:0007669"/>
    <property type="project" value="InterPro"/>
</dbReference>
<feature type="domain" description="AN1-type" evidence="7">
    <location>
        <begin position="160"/>
        <end position="206"/>
    </location>
</feature>
<feature type="region of interest" description="Disordered" evidence="5">
    <location>
        <begin position="136"/>
        <end position="161"/>
    </location>
</feature>
<dbReference type="InterPro" id="IPR000058">
    <property type="entry name" value="Znf_AN1"/>
</dbReference>
<evidence type="ECO:0000256" key="2">
    <source>
        <dbReference type="ARBA" id="ARBA00022771"/>
    </source>
</evidence>
<dbReference type="Pfam" id="PF01754">
    <property type="entry name" value="zf-A20"/>
    <property type="match status" value="1"/>
</dbReference>
<proteinExistence type="predicted"/>
<dbReference type="AlphaFoldDB" id="A0AA85J4X2"/>
<dbReference type="InterPro" id="IPR002653">
    <property type="entry name" value="Znf_A20"/>
</dbReference>
<dbReference type="GO" id="GO:0008270">
    <property type="term" value="F:zinc ion binding"/>
    <property type="evidence" value="ECO:0007669"/>
    <property type="project" value="UniProtKB-KW"/>
</dbReference>
<keyword evidence="8" id="KW-1185">Reference proteome</keyword>
<feature type="domain" description="A20-type" evidence="6">
    <location>
        <begin position="7"/>
        <end position="41"/>
    </location>
</feature>
<name>A0AA85J4X2_TRIRE</name>
<dbReference type="SMART" id="SM00154">
    <property type="entry name" value="ZnF_AN1"/>
    <property type="match status" value="1"/>
</dbReference>
<organism evidence="8 9">
    <name type="scientific">Trichobilharzia regenti</name>
    <name type="common">Nasal bird schistosome</name>
    <dbReference type="NCBI Taxonomy" id="157069"/>
    <lineage>
        <taxon>Eukaryota</taxon>
        <taxon>Metazoa</taxon>
        <taxon>Spiralia</taxon>
        <taxon>Lophotrochozoa</taxon>
        <taxon>Platyhelminthes</taxon>
        <taxon>Trematoda</taxon>
        <taxon>Digenea</taxon>
        <taxon>Strigeidida</taxon>
        <taxon>Schistosomatoidea</taxon>
        <taxon>Schistosomatidae</taxon>
        <taxon>Trichobilharzia</taxon>
    </lineage>
</organism>
<reference evidence="8" key="1">
    <citation type="submission" date="2022-06" db="EMBL/GenBank/DDBJ databases">
        <authorList>
            <person name="Berger JAMES D."/>
            <person name="Berger JAMES D."/>
        </authorList>
    </citation>
    <scope>NUCLEOTIDE SEQUENCE [LARGE SCALE GENOMIC DNA]</scope>
</reference>
<dbReference type="InterPro" id="IPR035896">
    <property type="entry name" value="AN1-like_Znf"/>
</dbReference>
<keyword evidence="2 4" id="KW-0863">Zinc-finger</keyword>
<dbReference type="Gene3D" id="1.20.5.4770">
    <property type="match status" value="1"/>
</dbReference>
<accession>A0AA85J4X2</accession>
<evidence type="ECO:0008006" key="10">
    <source>
        <dbReference type="Google" id="ProtNLM"/>
    </source>
</evidence>
<dbReference type="SUPFAM" id="SSF57716">
    <property type="entry name" value="Glucocorticoid receptor-like (DNA-binding domain)"/>
    <property type="match status" value="1"/>
</dbReference>
<evidence type="ECO:0000256" key="4">
    <source>
        <dbReference type="PROSITE-ProRule" id="PRU00449"/>
    </source>
</evidence>
<protein>
    <recommendedName>
        <fullName evidence="10">AN1-type domain-containing protein</fullName>
    </recommendedName>
</protein>
<dbReference type="Proteomes" id="UP000050795">
    <property type="component" value="Unassembled WGS sequence"/>
</dbReference>
<sequence>MKVKNNCNTNRLCSNGCGFYGSSQFDGLCSKCHKNITNTNGATSMQVNTVPNKMEVNPQESLPPEETLMKPSEVITMNENLDELTITTERLEEAKSNTDLVNPLSKNEMQSSTTLPSNKQEVTAYESDSAFNLTVLSSNKSSRNNQLSPVSPENTRRDLSPPGSKCYICRKRLGLTGMNCRCGNTFCAYHRYTDRHECTYDYQEEAQREIQRENPVVSGEKIRKL</sequence>
<dbReference type="InterPro" id="IPR050652">
    <property type="entry name" value="AN1_A20_ZnFinger"/>
</dbReference>
<dbReference type="WBParaSite" id="TREG1_133200.1">
    <property type="protein sequence ID" value="TREG1_133200.1"/>
    <property type="gene ID" value="TREG1_133200"/>
</dbReference>
<keyword evidence="3" id="KW-0862">Zinc</keyword>
<dbReference type="PROSITE" id="PS51039">
    <property type="entry name" value="ZF_AN1"/>
    <property type="match status" value="1"/>
</dbReference>
<keyword evidence="1" id="KW-0479">Metal-binding</keyword>
<dbReference type="PROSITE" id="PS51036">
    <property type="entry name" value="ZF_A20"/>
    <property type="match status" value="1"/>
</dbReference>
<dbReference type="Pfam" id="PF01428">
    <property type="entry name" value="zf-AN1"/>
    <property type="match status" value="1"/>
</dbReference>
<dbReference type="SMART" id="SM00259">
    <property type="entry name" value="ZnF_A20"/>
    <property type="match status" value="1"/>
</dbReference>
<reference evidence="9" key="2">
    <citation type="submission" date="2023-11" db="UniProtKB">
        <authorList>
            <consortium name="WormBaseParasite"/>
        </authorList>
    </citation>
    <scope>IDENTIFICATION</scope>
</reference>